<gene>
    <name evidence="1" type="ORF">FB473_002572</name>
</gene>
<dbReference type="Proteomes" id="UP000749311">
    <property type="component" value="Unassembled WGS sequence"/>
</dbReference>
<comment type="caution">
    <text evidence="1">The sequence shown here is derived from an EMBL/GenBank/DDBJ whole genome shotgun (WGS) entry which is preliminary data.</text>
</comment>
<protein>
    <submittedName>
        <fullName evidence="1">Uncharacterized protein</fullName>
    </submittedName>
</protein>
<accession>A0ABX0SHQ3</accession>
<proteinExistence type="predicted"/>
<sequence>MTERILFTAAVGIPLVLPRTTVPDPQSTPRRTGSARGPFRAFVRWLRHPRPVPLTQLPPEVLRDADPALHDSVIPLRRDWYGGDARYHSPYH</sequence>
<reference evidence="1 2" key="1">
    <citation type="submission" date="2020-02" db="EMBL/GenBank/DDBJ databases">
        <title>Sequencing the genomes of 1000 actinobacteria strains.</title>
        <authorList>
            <person name="Klenk H.-P."/>
        </authorList>
    </citation>
    <scope>NUCLEOTIDE SEQUENCE [LARGE SCALE GENOMIC DNA]</scope>
    <source>
        <strain evidence="1 2">DSM 19609</strain>
    </source>
</reference>
<organism evidence="1 2">
    <name type="scientific">Brooklawnia cerclae</name>
    <dbReference type="NCBI Taxonomy" id="349934"/>
    <lineage>
        <taxon>Bacteria</taxon>
        <taxon>Bacillati</taxon>
        <taxon>Actinomycetota</taxon>
        <taxon>Actinomycetes</taxon>
        <taxon>Propionibacteriales</taxon>
        <taxon>Propionibacteriaceae</taxon>
        <taxon>Brooklawnia</taxon>
    </lineage>
</organism>
<keyword evidence="2" id="KW-1185">Reference proteome</keyword>
<evidence type="ECO:0000313" key="1">
    <source>
        <dbReference type="EMBL" id="NIH57927.1"/>
    </source>
</evidence>
<name>A0ABX0SHQ3_9ACTN</name>
<dbReference type="EMBL" id="JAAMOZ010000001">
    <property type="protein sequence ID" value="NIH57927.1"/>
    <property type="molecule type" value="Genomic_DNA"/>
</dbReference>
<dbReference type="RefSeq" id="WP_167168433.1">
    <property type="nucleotide sequence ID" value="NZ_BAAAOO010000007.1"/>
</dbReference>
<evidence type="ECO:0000313" key="2">
    <source>
        <dbReference type="Proteomes" id="UP000749311"/>
    </source>
</evidence>